<evidence type="ECO:0000259" key="2">
    <source>
        <dbReference type="Pfam" id="PF01636"/>
    </source>
</evidence>
<gene>
    <name evidence="3" type="ORF">DPPLL_29710</name>
</gene>
<protein>
    <recommendedName>
        <fullName evidence="2">Aminoglycoside phosphotransferase domain-containing protein</fullName>
    </recommendedName>
</protein>
<dbReference type="EMBL" id="AP025516">
    <property type="protein sequence ID" value="BDD88606.1"/>
    <property type="molecule type" value="Genomic_DNA"/>
</dbReference>
<dbReference type="Proteomes" id="UP000830055">
    <property type="component" value="Chromosome"/>
</dbReference>
<proteinExistence type="inferred from homology"/>
<dbReference type="InterPro" id="IPR050249">
    <property type="entry name" value="Pseudomonas-type_ThrB"/>
</dbReference>
<evidence type="ECO:0000313" key="4">
    <source>
        <dbReference type="Proteomes" id="UP000830055"/>
    </source>
</evidence>
<dbReference type="PANTHER" id="PTHR21064:SF6">
    <property type="entry name" value="AMINOGLYCOSIDE PHOSPHOTRANSFERASE DOMAIN-CONTAINING PROTEIN"/>
    <property type="match status" value="1"/>
</dbReference>
<reference evidence="3 4" key="1">
    <citation type="submission" date="2022-01" db="EMBL/GenBank/DDBJ databases">
        <title>Desulfofustis limnae sp. nov., a novel mesophilic sulfate-reducing bacterium isolated from marsh soil.</title>
        <authorList>
            <person name="Watanabe M."/>
            <person name="Takahashi A."/>
            <person name="Kojima H."/>
            <person name="Fukui M."/>
        </authorList>
    </citation>
    <scope>NUCLEOTIDE SEQUENCE [LARGE SCALE GENOMIC DNA]</scope>
    <source>
        <strain evidence="3 4">PPLL</strain>
    </source>
</reference>
<dbReference type="Pfam" id="PF01636">
    <property type="entry name" value="APH"/>
    <property type="match status" value="1"/>
</dbReference>
<keyword evidence="4" id="KW-1185">Reference proteome</keyword>
<dbReference type="Gene3D" id="3.30.200.20">
    <property type="entry name" value="Phosphorylase Kinase, domain 1"/>
    <property type="match status" value="1"/>
</dbReference>
<name>A0ABM7WCD0_9BACT</name>
<comment type="similarity">
    <text evidence="1">Belongs to the pseudomonas-type ThrB family.</text>
</comment>
<feature type="domain" description="Aminoglycoside phosphotransferase" evidence="2">
    <location>
        <begin position="505"/>
        <end position="730"/>
    </location>
</feature>
<sequence length="793" mass="90898">MGITTYLFHRSEDLDAQRFNMFFLDMGENIHFHYRDLRIELSVPEFIELTGLFNDYAKQVLQEIDAGYRDGVLANTNETETLKTFWDKDRPLVHPVAYHEKDLAIEETKDGYHLHIRNYKILLSKESFKALAHAMAETDLLLRRGTLVRDPLQLLEQNELEPRLLSRTSLGEQDELIIAVAKTYRKKAFQVLRAIGFQQEDTQPNGYAFSREKTWVLIVDPTVSQPAVRSATSSTAAMVSLPRFLAAHGVELDANQLNTLKLRILFLLKQSAHGHLFPFRLQDLYINRKTLTPAVDLFASPPAVDAEAQIEAFSKLLVSHKLFFIKPDKQLLTPDQSTAVHDAFFRFVNESIACHEYVRKIILLGSSTNKRLGRYQVPFVHFDWAKINSDFDIYVELEPDYQGPLPESWQKKFYWSRAGSDYYHFGDIGNGMSSELATSYPGLRFYEHLVEGYLFDYRRGDRKKRDAWLKELKGHCIFRRDKIADWVRRHYPIQAIETEPFTVASFNQVHLVRAGASSFVLKRYSDKYLSSKEKQRVSYEIELLDALKDSSLEIALPIRNSNGSYISRMEKDQAVLFSFVPGEAVADPSESQVRAAGRMLARFHLAAQPLQSKRARQHSNKEPLLYWSKAWEQYQADAVVGTDVTLDAAAYRNRLERLKTPAGHCHGDLSVVNYLFEGDWCRLIDFQNICYGPLVVDLANGMIEFCARKNAFLEANLSFFRQGYEDVRPLSEEEDANLLDLLILQAIVRQAKLIRLHFGGFGYDLKTGRLLGLQKGLKHLLGTKPDQDSPASG</sequence>
<dbReference type="Gene3D" id="3.90.1200.10">
    <property type="match status" value="1"/>
</dbReference>
<evidence type="ECO:0000256" key="1">
    <source>
        <dbReference type="ARBA" id="ARBA00038240"/>
    </source>
</evidence>
<organism evidence="3 4">
    <name type="scientific">Desulfofustis limnaeus</name>
    <dbReference type="NCBI Taxonomy" id="2740163"/>
    <lineage>
        <taxon>Bacteria</taxon>
        <taxon>Pseudomonadati</taxon>
        <taxon>Thermodesulfobacteriota</taxon>
        <taxon>Desulfobulbia</taxon>
        <taxon>Desulfobulbales</taxon>
        <taxon>Desulfocapsaceae</taxon>
        <taxon>Desulfofustis</taxon>
    </lineage>
</organism>
<dbReference type="RefSeq" id="WP_284151951.1">
    <property type="nucleotide sequence ID" value="NZ_AP025516.1"/>
</dbReference>
<dbReference type="PANTHER" id="PTHR21064">
    <property type="entry name" value="AMINOGLYCOSIDE PHOSPHOTRANSFERASE DOMAIN-CONTAINING PROTEIN-RELATED"/>
    <property type="match status" value="1"/>
</dbReference>
<dbReference type="InterPro" id="IPR011009">
    <property type="entry name" value="Kinase-like_dom_sf"/>
</dbReference>
<evidence type="ECO:0000313" key="3">
    <source>
        <dbReference type="EMBL" id="BDD88606.1"/>
    </source>
</evidence>
<dbReference type="InterPro" id="IPR002575">
    <property type="entry name" value="Aminoglycoside_PTrfase"/>
</dbReference>
<dbReference type="SUPFAM" id="SSF56112">
    <property type="entry name" value="Protein kinase-like (PK-like)"/>
    <property type="match status" value="1"/>
</dbReference>
<accession>A0ABM7WCD0</accession>